<feature type="compositionally biased region" description="Polar residues" evidence="1">
    <location>
        <begin position="184"/>
        <end position="197"/>
    </location>
</feature>
<evidence type="ECO:0000256" key="1">
    <source>
        <dbReference type="SAM" id="MobiDB-lite"/>
    </source>
</evidence>
<reference evidence="3" key="1">
    <citation type="journal article" date="2010" name="Nat. Biotechnol.">
        <title>Draft genome sequence of the oilseed species Ricinus communis.</title>
        <authorList>
            <person name="Chan A.P."/>
            <person name="Crabtree J."/>
            <person name="Zhao Q."/>
            <person name="Lorenzi H."/>
            <person name="Orvis J."/>
            <person name="Puiu D."/>
            <person name="Melake-Berhan A."/>
            <person name="Jones K.M."/>
            <person name="Redman J."/>
            <person name="Chen G."/>
            <person name="Cahoon E.B."/>
            <person name="Gedil M."/>
            <person name="Stanke M."/>
            <person name="Haas B.J."/>
            <person name="Wortman J.R."/>
            <person name="Fraser-Liggett C.M."/>
            <person name="Ravel J."/>
            <person name="Rabinowicz P.D."/>
        </authorList>
    </citation>
    <scope>NUCLEOTIDE SEQUENCE [LARGE SCALE GENOMIC DNA]</scope>
    <source>
        <strain evidence="3">cv. Hale</strain>
    </source>
</reference>
<accession>B9SFN2</accession>
<feature type="region of interest" description="Disordered" evidence="1">
    <location>
        <begin position="177"/>
        <end position="213"/>
    </location>
</feature>
<gene>
    <name evidence="2" type="ORF">RCOM_0647890</name>
</gene>
<organism evidence="2 3">
    <name type="scientific">Ricinus communis</name>
    <name type="common">Castor bean</name>
    <dbReference type="NCBI Taxonomy" id="3988"/>
    <lineage>
        <taxon>Eukaryota</taxon>
        <taxon>Viridiplantae</taxon>
        <taxon>Streptophyta</taxon>
        <taxon>Embryophyta</taxon>
        <taxon>Tracheophyta</taxon>
        <taxon>Spermatophyta</taxon>
        <taxon>Magnoliopsida</taxon>
        <taxon>eudicotyledons</taxon>
        <taxon>Gunneridae</taxon>
        <taxon>Pentapetalae</taxon>
        <taxon>rosids</taxon>
        <taxon>fabids</taxon>
        <taxon>Malpighiales</taxon>
        <taxon>Euphorbiaceae</taxon>
        <taxon>Acalyphoideae</taxon>
        <taxon>Acalypheae</taxon>
        <taxon>Ricinus</taxon>
    </lineage>
</organism>
<dbReference type="AlphaFoldDB" id="B9SFN2"/>
<feature type="compositionally biased region" description="Basic and acidic residues" evidence="1">
    <location>
        <begin position="147"/>
        <end position="162"/>
    </location>
</feature>
<proteinExistence type="predicted"/>
<keyword evidence="3" id="KW-1185">Reference proteome</keyword>
<feature type="region of interest" description="Disordered" evidence="1">
    <location>
        <begin position="117"/>
        <end position="162"/>
    </location>
</feature>
<name>B9SFN2_RICCO</name>
<dbReference type="InParanoid" id="B9SFN2"/>
<dbReference type="Proteomes" id="UP000008311">
    <property type="component" value="Unassembled WGS sequence"/>
</dbReference>
<sequence length="268" mass="29854">MDEHFYPLGVCQRVFNFISRFISPLIPSASSGSIEDPGMNGVCSMDETHEPKILSKSSREEMLNHQDQKMSKDDSSGSTIEINFKQSEESLEYWTPIDKLGSSIHVDHDPLLFEKGGDISSTSSTIDPVKNKTIEKGKKSKVAEQSSAKDKKSRLAEPFRNKEKHPLVQVNFTSLPQGMKRADPTSQARGFQETPQVAQGRGRQKVVTTDNKGKNIASDKITVLVQAKEPKMRNPGNILSANINEKSDEFIRSRKEAMRRHLGLGPEA</sequence>
<dbReference type="EMBL" id="EQ973945">
    <property type="protein sequence ID" value="EEF37644.1"/>
    <property type="molecule type" value="Genomic_DNA"/>
</dbReference>
<dbReference type="eggNOG" id="ENOG502R46U">
    <property type="taxonomic scope" value="Eukaryota"/>
</dbReference>
<evidence type="ECO:0000313" key="2">
    <source>
        <dbReference type="EMBL" id="EEF37644.1"/>
    </source>
</evidence>
<protein>
    <submittedName>
        <fullName evidence="2">Uncharacterized protein</fullName>
    </submittedName>
</protein>
<evidence type="ECO:0000313" key="3">
    <source>
        <dbReference type="Proteomes" id="UP000008311"/>
    </source>
</evidence>